<reference evidence="6" key="1">
    <citation type="submission" date="2018-02" db="EMBL/GenBank/DDBJ databases">
        <authorList>
            <person name="Silar P."/>
        </authorList>
    </citation>
    <scope>NUCLEOTIDE SEQUENCE [LARGE SCALE GENOMIC DNA]</scope>
    <source>
        <strain evidence="6">T</strain>
    </source>
</reference>
<evidence type="ECO:0000256" key="3">
    <source>
        <dbReference type="ARBA" id="ARBA00022692"/>
    </source>
</evidence>
<dbReference type="Pfam" id="PF10270">
    <property type="entry name" value="MMgT"/>
    <property type="match status" value="1"/>
</dbReference>
<name>A0ABY6RWZ6_PODCO</name>
<evidence type="ECO:0008006" key="8">
    <source>
        <dbReference type="Google" id="ProtNLM"/>
    </source>
</evidence>
<evidence type="ECO:0000256" key="5">
    <source>
        <dbReference type="ARBA" id="ARBA00023136"/>
    </source>
</evidence>
<evidence type="ECO:0000256" key="4">
    <source>
        <dbReference type="ARBA" id="ARBA00022989"/>
    </source>
</evidence>
<dbReference type="EMBL" id="LR026964">
    <property type="protein sequence ID" value="VBB72793.1"/>
    <property type="molecule type" value="Genomic_DNA"/>
</dbReference>
<keyword evidence="4" id="KW-1133">Transmembrane helix</keyword>
<keyword evidence="7" id="KW-1185">Reference proteome</keyword>
<accession>A0ABY6RWZ6</accession>
<evidence type="ECO:0000256" key="1">
    <source>
        <dbReference type="ARBA" id="ARBA00004127"/>
    </source>
</evidence>
<dbReference type="PANTHER" id="PTHR28144:SF1">
    <property type="entry name" value="ER MEMBRANE PROTEIN COMPLEX SUBUNIT 5"/>
    <property type="match status" value="1"/>
</dbReference>
<comment type="similarity">
    <text evidence="2">Belongs to the membrane magnesium transporter (TC 1.A.67) family.</text>
</comment>
<comment type="subcellular location">
    <subcellularLocation>
        <location evidence="1">Endomembrane system</location>
        <topology evidence="1">Multi-pass membrane protein</topology>
    </subcellularLocation>
</comment>
<evidence type="ECO:0000313" key="6">
    <source>
        <dbReference type="EMBL" id="VBB72793.1"/>
    </source>
</evidence>
<sequence>MLLCIFCGPARPVPICETSLACSSQKTKRGQVESKTGSRQLEFLEDGWVWMKEPSTWDRVLETMRIGGESFRLSACTQLDRRGYATIGIWPLLPWHFWECSQPVGIVVTRSISKSTAKGIKSNSPTMTLISKSITAFGSLLLAHACYSAQEHSALQSFRAATSAALTSTPTAATSLPIDIAIETAVAILVILVGLVLGTSPLRPIQWREWAGKIEREGEDGFKDNNGQVNRDYLGNPFAYIEGRPNFVDIRKQRNEFTEWVKGQGQEQK</sequence>
<keyword evidence="5" id="KW-0472">Membrane</keyword>
<protein>
    <recommendedName>
        <fullName evidence="8">Transmembrane protein 32</fullName>
    </recommendedName>
</protein>
<proteinExistence type="inferred from homology"/>
<gene>
    <name evidence="6" type="ORF">PODCO_113950</name>
</gene>
<organism evidence="6 7">
    <name type="scientific">Podospora comata</name>
    <dbReference type="NCBI Taxonomy" id="48703"/>
    <lineage>
        <taxon>Eukaryota</taxon>
        <taxon>Fungi</taxon>
        <taxon>Dikarya</taxon>
        <taxon>Ascomycota</taxon>
        <taxon>Pezizomycotina</taxon>
        <taxon>Sordariomycetes</taxon>
        <taxon>Sordariomycetidae</taxon>
        <taxon>Sordariales</taxon>
        <taxon>Podosporaceae</taxon>
        <taxon>Podospora</taxon>
    </lineage>
</organism>
<dbReference type="PANTHER" id="PTHR28144">
    <property type="entry name" value="ER MEMBRANE PROTEIN COMPLEX SUBUNIT 5"/>
    <property type="match status" value="1"/>
</dbReference>
<dbReference type="Proteomes" id="UP000280685">
    <property type="component" value="Chromosome 1"/>
</dbReference>
<dbReference type="InterPro" id="IPR018937">
    <property type="entry name" value="MMgT"/>
</dbReference>
<keyword evidence="3" id="KW-0812">Transmembrane</keyword>
<dbReference type="InterPro" id="IPR053279">
    <property type="entry name" value="EMC_subunit"/>
</dbReference>
<evidence type="ECO:0000256" key="2">
    <source>
        <dbReference type="ARBA" id="ARBA00006109"/>
    </source>
</evidence>
<evidence type="ECO:0000313" key="7">
    <source>
        <dbReference type="Proteomes" id="UP000280685"/>
    </source>
</evidence>